<feature type="compositionally biased region" description="Basic and acidic residues" evidence="1">
    <location>
        <begin position="28"/>
        <end position="52"/>
    </location>
</feature>
<accession>A0AA36N036</accession>
<reference evidence="2" key="1">
    <citation type="submission" date="2023-08" db="EMBL/GenBank/DDBJ databases">
        <authorList>
            <person name="Chen Y."/>
            <person name="Shah S."/>
            <person name="Dougan E. K."/>
            <person name="Thang M."/>
            <person name="Chan C."/>
        </authorList>
    </citation>
    <scope>NUCLEOTIDE SEQUENCE</scope>
</reference>
<keyword evidence="3" id="KW-1185">Reference proteome</keyword>
<feature type="region of interest" description="Disordered" evidence="1">
    <location>
        <begin position="23"/>
        <end position="91"/>
    </location>
</feature>
<sequence>MIPELEDRIAALELMMKAGGAMSPMKAAAKEFEAPKGPRWSAEESPGKRAPPEDDGDDGNDGNQKIVMIQGRRPAMSRRQDESRRAAEGTG</sequence>
<proteinExistence type="predicted"/>
<feature type="compositionally biased region" description="Basic and acidic residues" evidence="1">
    <location>
        <begin position="78"/>
        <end position="91"/>
    </location>
</feature>
<dbReference type="Proteomes" id="UP001178507">
    <property type="component" value="Unassembled WGS sequence"/>
</dbReference>
<evidence type="ECO:0000313" key="3">
    <source>
        <dbReference type="Proteomes" id="UP001178507"/>
    </source>
</evidence>
<organism evidence="2 3">
    <name type="scientific">Effrenium voratum</name>
    <dbReference type="NCBI Taxonomy" id="2562239"/>
    <lineage>
        <taxon>Eukaryota</taxon>
        <taxon>Sar</taxon>
        <taxon>Alveolata</taxon>
        <taxon>Dinophyceae</taxon>
        <taxon>Suessiales</taxon>
        <taxon>Symbiodiniaceae</taxon>
        <taxon>Effrenium</taxon>
    </lineage>
</organism>
<dbReference type="AlphaFoldDB" id="A0AA36N036"/>
<dbReference type="EMBL" id="CAUJNA010001309">
    <property type="protein sequence ID" value="CAJ1385951.1"/>
    <property type="molecule type" value="Genomic_DNA"/>
</dbReference>
<protein>
    <submittedName>
        <fullName evidence="2">Uncharacterized protein</fullName>
    </submittedName>
</protein>
<comment type="caution">
    <text evidence="2">The sequence shown here is derived from an EMBL/GenBank/DDBJ whole genome shotgun (WGS) entry which is preliminary data.</text>
</comment>
<evidence type="ECO:0000256" key="1">
    <source>
        <dbReference type="SAM" id="MobiDB-lite"/>
    </source>
</evidence>
<name>A0AA36N036_9DINO</name>
<evidence type="ECO:0000313" key="2">
    <source>
        <dbReference type="EMBL" id="CAJ1385951.1"/>
    </source>
</evidence>
<gene>
    <name evidence="2" type="ORF">EVOR1521_LOCUS12428</name>
</gene>